<evidence type="ECO:0000256" key="6">
    <source>
        <dbReference type="ARBA" id="ARBA00022989"/>
    </source>
</evidence>
<dbReference type="GO" id="GO:0048471">
    <property type="term" value="C:perinuclear region of cytoplasm"/>
    <property type="evidence" value="ECO:0007669"/>
    <property type="project" value="UniProtKB-SubCell"/>
</dbReference>
<keyword evidence="4 11" id="KW-0812">Transmembrane</keyword>
<keyword evidence="11" id="KW-0732">Signal</keyword>
<keyword evidence="10" id="KW-1015">Disulfide bond</keyword>
<comment type="similarity">
    <text evidence="3 11">Belongs to the calreticulin family.</text>
</comment>
<dbReference type="GO" id="GO:0051082">
    <property type="term" value="F:unfolded protein binding"/>
    <property type="evidence" value="ECO:0007669"/>
    <property type="project" value="InterPro"/>
</dbReference>
<evidence type="ECO:0000256" key="12">
    <source>
        <dbReference type="SAM" id="MobiDB-lite"/>
    </source>
</evidence>
<feature type="signal peptide" evidence="11">
    <location>
        <begin position="1"/>
        <end position="21"/>
    </location>
</feature>
<dbReference type="GO" id="GO:0006457">
    <property type="term" value="P:protein folding"/>
    <property type="evidence" value="ECO:0007669"/>
    <property type="project" value="InterPro"/>
</dbReference>
<evidence type="ECO:0000313" key="14">
    <source>
        <dbReference type="WBParaSite" id="PSAMB.scaffold1662size28924.g14314.t1"/>
    </source>
</evidence>
<sequence>MRLWLTLGICCVLLLSRTVSAIDGTEEETGENFDSDIKKTAPPSASKTIGDDFDDDEAAMGDDDDMMPPMGDMGGDEEPESAKPLEPLDYTTPMPQGFHFFADPFLDTKGIGKRWHVSTAKKEDTDETIAKYNGEWEIGLPENVALKNDYGLIVKSKARHHAIAAKLDRPVQFDGKPLIVQYEAKYQNGQECGGGYIKLLSKGAEKDLKNFQDKTPYTIMFGPDKCGMTSKVHFIIRYENPKNHTISEYHAKHTSKSLDEYFNDHKTHLYTLVINPDNTYQILVDQREITSGNLLKDLEPSLTPPKEIDDPEDKKPEDWDDREKIVDPEAKKPEDWDEDAPKEIEDPSATKPADWLDDEEDLIADPEATKPDDWDTEMDGEWEAPRIKNTKCEGVSGCGEWNAPKIANPAYKGKWKAPKITNPNFKGHWSPRRIDNPHYFEPEPYKMTPITAVGIELWTMSEGILFDNFLMTDDKLVADNFAKETWVIKSAQENVVQKAASSKEGFFNGLVSAAEERPWLWAVYILTVLLPVVLITVFCFNSNKDKTGARKKTDAMQPDVVEEEQELVEEEEEEEIVEERETVKQSPKKTNKSPSRSSPRKQQKGKAALEDDEDDDKEEGEETDDVKVPTPKGSPGRRARQRRQD</sequence>
<feature type="region of interest" description="Disordered" evidence="12">
    <location>
        <begin position="547"/>
        <end position="645"/>
    </location>
</feature>
<evidence type="ECO:0000256" key="8">
    <source>
        <dbReference type="ARBA" id="ARBA00023186"/>
    </source>
</evidence>
<dbReference type="FunFam" id="2.60.120.200:FF:000011">
    <property type="entry name" value="Probable calnexin"/>
    <property type="match status" value="1"/>
</dbReference>
<feature type="compositionally biased region" description="Acidic residues" evidence="12">
    <location>
        <begin position="560"/>
        <end position="578"/>
    </location>
</feature>
<feature type="chain" id="PRO_5038160629" evidence="11">
    <location>
        <begin position="22"/>
        <end position="645"/>
    </location>
</feature>
<dbReference type="WBParaSite" id="PSAMB.scaffold1662size28924.g14314.t1">
    <property type="protein sequence ID" value="PSAMB.scaffold1662size28924.g14314.t1"/>
    <property type="gene ID" value="PSAMB.scaffold1662size28924.g14314"/>
</dbReference>
<keyword evidence="13" id="KW-1185">Reference proteome</keyword>
<evidence type="ECO:0000256" key="1">
    <source>
        <dbReference type="ARBA" id="ARBA00004115"/>
    </source>
</evidence>
<dbReference type="SUPFAM" id="SSF49899">
    <property type="entry name" value="Concanavalin A-like lectins/glucanases"/>
    <property type="match status" value="1"/>
</dbReference>
<dbReference type="PROSITE" id="PS00804">
    <property type="entry name" value="CALRETICULIN_2"/>
    <property type="match status" value="1"/>
</dbReference>
<dbReference type="Proteomes" id="UP000887566">
    <property type="component" value="Unplaced"/>
</dbReference>
<feature type="region of interest" description="Disordered" evidence="12">
    <location>
        <begin position="295"/>
        <end position="358"/>
    </location>
</feature>
<organism evidence="13 14">
    <name type="scientific">Plectus sambesii</name>
    <dbReference type="NCBI Taxonomy" id="2011161"/>
    <lineage>
        <taxon>Eukaryota</taxon>
        <taxon>Metazoa</taxon>
        <taxon>Ecdysozoa</taxon>
        <taxon>Nematoda</taxon>
        <taxon>Chromadorea</taxon>
        <taxon>Plectida</taxon>
        <taxon>Plectina</taxon>
        <taxon>Plectoidea</taxon>
        <taxon>Plectidae</taxon>
        <taxon>Plectus</taxon>
    </lineage>
</organism>
<dbReference type="PROSITE" id="PS00803">
    <property type="entry name" value="CALRETICULIN_1"/>
    <property type="match status" value="1"/>
</dbReference>
<dbReference type="Gene3D" id="2.10.250.10">
    <property type="entry name" value="Calreticulin/calnexin, P domain"/>
    <property type="match status" value="1"/>
</dbReference>
<dbReference type="InterPro" id="IPR001580">
    <property type="entry name" value="Calret/calnex"/>
</dbReference>
<feature type="compositionally biased region" description="Basic and acidic residues" evidence="12">
    <location>
        <begin position="306"/>
        <end position="345"/>
    </location>
</feature>
<feature type="compositionally biased region" description="Acidic residues" evidence="12">
    <location>
        <begin position="610"/>
        <end position="624"/>
    </location>
</feature>
<dbReference type="Gene3D" id="2.60.120.200">
    <property type="match status" value="1"/>
</dbReference>
<keyword evidence="5 11" id="KW-0256">Endoplasmic reticulum</keyword>
<dbReference type="InterPro" id="IPR009033">
    <property type="entry name" value="Calreticulin/calnexin_P_dom_sf"/>
</dbReference>
<comment type="subcellular location">
    <subcellularLocation>
        <location evidence="2">Cytoplasm</location>
        <location evidence="2">Perinuclear region</location>
    </subcellularLocation>
    <subcellularLocation>
        <location evidence="1">Endoplasmic reticulum membrane</location>
        <topology evidence="1">Single-pass type I membrane protein</topology>
    </subcellularLocation>
</comment>
<dbReference type="FunFam" id="2.10.250.10:FF:000001">
    <property type="entry name" value="Calnexin homolog"/>
    <property type="match status" value="1"/>
</dbReference>
<feature type="region of interest" description="Disordered" evidence="12">
    <location>
        <begin position="26"/>
        <end position="85"/>
    </location>
</feature>
<feature type="compositionally biased region" description="Basic residues" evidence="12">
    <location>
        <begin position="635"/>
        <end position="645"/>
    </location>
</feature>
<feature type="compositionally biased region" description="Acidic residues" evidence="12">
    <location>
        <begin position="51"/>
        <end position="66"/>
    </location>
</feature>
<dbReference type="SUPFAM" id="SSF63887">
    <property type="entry name" value="P-domain of calnexin/calreticulin"/>
    <property type="match status" value="1"/>
</dbReference>
<dbReference type="GO" id="GO:0005509">
    <property type="term" value="F:calcium ion binding"/>
    <property type="evidence" value="ECO:0007669"/>
    <property type="project" value="InterPro"/>
</dbReference>
<dbReference type="PANTHER" id="PTHR11073">
    <property type="entry name" value="CALRETICULIN AND CALNEXIN"/>
    <property type="match status" value="1"/>
</dbReference>
<evidence type="ECO:0000256" key="11">
    <source>
        <dbReference type="RuleBase" id="RU362126"/>
    </source>
</evidence>
<evidence type="ECO:0000256" key="4">
    <source>
        <dbReference type="ARBA" id="ARBA00022692"/>
    </source>
</evidence>
<dbReference type="InterPro" id="IPR018124">
    <property type="entry name" value="Calret/calnex_CS"/>
</dbReference>
<dbReference type="PRINTS" id="PR00626">
    <property type="entry name" value="CALRETICULIN"/>
</dbReference>
<evidence type="ECO:0000313" key="13">
    <source>
        <dbReference type="Proteomes" id="UP000887566"/>
    </source>
</evidence>
<reference evidence="14" key="1">
    <citation type="submission" date="2022-11" db="UniProtKB">
        <authorList>
            <consortium name="WormBaseParasite"/>
        </authorList>
    </citation>
    <scope>IDENTIFICATION</scope>
</reference>
<dbReference type="Pfam" id="PF00262">
    <property type="entry name" value="Calreticulin"/>
    <property type="match status" value="1"/>
</dbReference>
<proteinExistence type="inferred from homology"/>
<protein>
    <submittedName>
        <fullName evidence="14">Calnexin</fullName>
    </submittedName>
</protein>
<evidence type="ECO:0000256" key="2">
    <source>
        <dbReference type="ARBA" id="ARBA00004556"/>
    </source>
</evidence>
<keyword evidence="8 11" id="KW-0143">Chaperone</keyword>
<name>A0A914V870_9BILA</name>
<evidence type="ECO:0000256" key="3">
    <source>
        <dbReference type="ARBA" id="ARBA00010983"/>
    </source>
</evidence>
<dbReference type="GO" id="GO:0005789">
    <property type="term" value="C:endoplasmic reticulum membrane"/>
    <property type="evidence" value="ECO:0007669"/>
    <property type="project" value="UniProtKB-SubCell"/>
</dbReference>
<accession>A0A914V870</accession>
<evidence type="ECO:0000256" key="10">
    <source>
        <dbReference type="PIRSR" id="PIRSR601580-3"/>
    </source>
</evidence>
<comment type="function">
    <text evidence="9">Calcium-binding protein that interacts with newly synthesized monoglucosylated glycoproteins in the endoplasmic reticulum. It may act in assisting protein assembly and/or in the retention within the ER of unassembled protein subunits. It seems to play a major role in the quality control apparatus of the ER by the retention of incorrectly folded proteins. Required for embryogenesis and larval development under heat and ER stress conditions. May be important for germ cell development. Involved in neuronal necrotic cell death.</text>
</comment>
<feature type="transmembrane region" description="Helical" evidence="11">
    <location>
        <begin position="519"/>
        <end position="540"/>
    </location>
</feature>
<dbReference type="InterPro" id="IPR013320">
    <property type="entry name" value="ConA-like_dom_sf"/>
</dbReference>
<evidence type="ECO:0000256" key="7">
    <source>
        <dbReference type="ARBA" id="ARBA00023136"/>
    </source>
</evidence>
<keyword evidence="6 11" id="KW-1133">Transmembrane helix</keyword>
<keyword evidence="7 11" id="KW-0472">Membrane</keyword>
<feature type="disulfide bond" evidence="10">
    <location>
        <begin position="192"/>
        <end position="226"/>
    </location>
</feature>
<dbReference type="PANTHER" id="PTHR11073:SF1">
    <property type="entry name" value="CALNEXIN 14D-RELATED"/>
    <property type="match status" value="1"/>
</dbReference>
<evidence type="ECO:0000256" key="9">
    <source>
        <dbReference type="ARBA" id="ARBA00053392"/>
    </source>
</evidence>
<dbReference type="PROSITE" id="PS00805">
    <property type="entry name" value="CALRETICULIN_REPEAT"/>
    <property type="match status" value="2"/>
</dbReference>
<dbReference type="AlphaFoldDB" id="A0A914V870"/>
<evidence type="ECO:0000256" key="5">
    <source>
        <dbReference type="ARBA" id="ARBA00022824"/>
    </source>
</evidence>
<dbReference type="GO" id="GO:0036503">
    <property type="term" value="P:ERAD pathway"/>
    <property type="evidence" value="ECO:0007669"/>
    <property type="project" value="TreeGrafter"/>
</dbReference>